<dbReference type="PROSITE" id="PS51353">
    <property type="entry name" value="ARSC"/>
    <property type="match status" value="1"/>
</dbReference>
<dbReference type="NCBIfam" id="TIGR00014">
    <property type="entry name" value="arsC"/>
    <property type="match status" value="1"/>
</dbReference>
<dbReference type="STRING" id="888741.HMPREF9098_1516"/>
<dbReference type="HOGENOM" id="CLU_116644_0_1_4"/>
<organism evidence="5 6">
    <name type="scientific">Kingella denitrificans ATCC 33394</name>
    <dbReference type="NCBI Taxonomy" id="888741"/>
    <lineage>
        <taxon>Bacteria</taxon>
        <taxon>Pseudomonadati</taxon>
        <taxon>Pseudomonadota</taxon>
        <taxon>Betaproteobacteria</taxon>
        <taxon>Neisseriales</taxon>
        <taxon>Neisseriaceae</taxon>
        <taxon>Kingella</taxon>
    </lineage>
</organism>
<dbReference type="Proteomes" id="UP000004088">
    <property type="component" value="Unassembled WGS sequence"/>
</dbReference>
<protein>
    <recommendedName>
        <fullName evidence="4">Arsenate reductase</fullName>
        <ecNumber evidence="4">1.20.4.1</ecNumber>
    </recommendedName>
</protein>
<keyword evidence="2 4" id="KW-0560">Oxidoreductase</keyword>
<dbReference type="GO" id="GO:0008794">
    <property type="term" value="F:arsenate reductase (glutaredoxin) activity"/>
    <property type="evidence" value="ECO:0007669"/>
    <property type="project" value="UniProtKB-UniRule"/>
</dbReference>
<reference evidence="5 6" key="1">
    <citation type="submission" date="2011-01" db="EMBL/GenBank/DDBJ databases">
        <authorList>
            <person name="Muzny D."/>
            <person name="Qin X."/>
            <person name="Deng J."/>
            <person name="Jiang H."/>
            <person name="Liu Y."/>
            <person name="Qu J."/>
            <person name="Song X.-Z."/>
            <person name="Zhang L."/>
            <person name="Thornton R."/>
            <person name="Coyle M."/>
            <person name="Francisco L."/>
            <person name="Jackson L."/>
            <person name="Javaid M."/>
            <person name="Korchina V."/>
            <person name="Kovar C."/>
            <person name="Mata R."/>
            <person name="Mathew T."/>
            <person name="Ngo R."/>
            <person name="Nguyen L."/>
            <person name="Nguyen N."/>
            <person name="Okwuonu G."/>
            <person name="Ongeri F."/>
            <person name="Pham C."/>
            <person name="Simmons D."/>
            <person name="Wilczek-Boney K."/>
            <person name="Hale W."/>
            <person name="Jakkamsetti A."/>
            <person name="Pham P."/>
            <person name="Ruth R."/>
            <person name="San Lucas F."/>
            <person name="Warren J."/>
            <person name="Zhang J."/>
            <person name="Zhao Z."/>
            <person name="Zhou C."/>
            <person name="Zhu D."/>
            <person name="Lee S."/>
            <person name="Bess C."/>
            <person name="Blankenburg K."/>
            <person name="Forbes L."/>
            <person name="Fu Q."/>
            <person name="Gubbala S."/>
            <person name="Hirani K."/>
            <person name="Jayaseelan J.C."/>
            <person name="Lara F."/>
            <person name="Munidasa M."/>
            <person name="Palculict T."/>
            <person name="Patil S."/>
            <person name="Pu L.-L."/>
            <person name="Saada N."/>
            <person name="Tang L."/>
            <person name="Weissenberger G."/>
            <person name="Zhu Y."/>
            <person name="Hemphill L."/>
            <person name="Shang Y."/>
            <person name="Youmans B."/>
            <person name="Ayvaz T."/>
            <person name="Ross M."/>
            <person name="Santibanez J."/>
            <person name="Aqrawi P."/>
            <person name="Gross S."/>
            <person name="Joshi V."/>
            <person name="Fowler G."/>
            <person name="Nazareth L."/>
            <person name="Reid J."/>
            <person name="Worley K."/>
            <person name="Petrosino J."/>
            <person name="Highlander S."/>
            <person name="Gibbs R."/>
        </authorList>
    </citation>
    <scope>NUCLEOTIDE SEQUENCE [LARGE SCALE GENOMIC DNA]</scope>
    <source>
        <strain evidence="5 6">ATCC 33394</strain>
    </source>
</reference>
<gene>
    <name evidence="5" type="primary">arsC</name>
    <name evidence="5" type="ORF">HMPREF9098_1516</name>
</gene>
<sequence>MQEKIMIIYHNPRCSKSREALQWLTEHGFTPEIRLYLEKPLSLEEITQLKQKLNLGSIREILRQKENVYQELQLDHADESSLQAALLATPQLLERPIIVTQHGAVVARPLERLIQWLENTSDKA</sequence>
<comment type="catalytic activity">
    <reaction evidence="4">
        <text>[glutaredoxin]-dithiol + arsenate + glutathione + H(+) = glutathionyl-S-S-[glutaredoxin] + arsenite + H2O</text>
        <dbReference type="Rhea" id="RHEA:22016"/>
        <dbReference type="Rhea" id="RHEA-COMP:10729"/>
        <dbReference type="Rhea" id="RHEA-COMP:17668"/>
        <dbReference type="ChEBI" id="CHEBI:15377"/>
        <dbReference type="ChEBI" id="CHEBI:15378"/>
        <dbReference type="ChEBI" id="CHEBI:29242"/>
        <dbReference type="ChEBI" id="CHEBI:29950"/>
        <dbReference type="ChEBI" id="CHEBI:48597"/>
        <dbReference type="ChEBI" id="CHEBI:57925"/>
        <dbReference type="ChEBI" id="CHEBI:146199"/>
        <dbReference type="EC" id="1.20.4.1"/>
    </reaction>
</comment>
<accession>F0F082</accession>
<evidence type="ECO:0000256" key="1">
    <source>
        <dbReference type="ARBA" id="ARBA00007198"/>
    </source>
</evidence>
<comment type="similarity">
    <text evidence="1 3 4">Belongs to the ArsC family.</text>
</comment>
<dbReference type="InterPro" id="IPR006659">
    <property type="entry name" value="Arsenate_reductase"/>
</dbReference>
<dbReference type="InterPro" id="IPR036249">
    <property type="entry name" value="Thioredoxin-like_sf"/>
</dbReference>
<dbReference type="Pfam" id="PF03960">
    <property type="entry name" value="ArsC"/>
    <property type="match status" value="1"/>
</dbReference>
<dbReference type="PANTHER" id="PTHR30041:SF4">
    <property type="entry name" value="ARSENATE REDUCTASE"/>
    <property type="match status" value="1"/>
</dbReference>
<dbReference type="EC" id="1.20.4.1" evidence="4"/>
<dbReference type="AlphaFoldDB" id="F0F082"/>
<evidence type="ECO:0000313" key="5">
    <source>
        <dbReference type="EMBL" id="EGC17116.1"/>
    </source>
</evidence>
<name>F0F082_9NEIS</name>
<dbReference type="Gene3D" id="3.40.30.10">
    <property type="entry name" value="Glutaredoxin"/>
    <property type="match status" value="1"/>
</dbReference>
<evidence type="ECO:0000256" key="2">
    <source>
        <dbReference type="ARBA" id="ARBA00023002"/>
    </source>
</evidence>
<proteinExistence type="inferred from homology"/>
<evidence type="ECO:0000313" key="6">
    <source>
        <dbReference type="Proteomes" id="UP000004088"/>
    </source>
</evidence>
<dbReference type="EMBL" id="AEWV01000023">
    <property type="protein sequence ID" value="EGC17116.1"/>
    <property type="molecule type" value="Genomic_DNA"/>
</dbReference>
<comment type="caution">
    <text evidence="5">The sequence shown here is derived from an EMBL/GenBank/DDBJ whole genome shotgun (WGS) entry which is preliminary data.</text>
</comment>
<dbReference type="SUPFAM" id="SSF52833">
    <property type="entry name" value="Thioredoxin-like"/>
    <property type="match status" value="1"/>
</dbReference>
<keyword evidence="6" id="KW-1185">Reference proteome</keyword>
<dbReference type="InterPro" id="IPR006660">
    <property type="entry name" value="Arsenate_reductase-like"/>
</dbReference>
<evidence type="ECO:0000256" key="3">
    <source>
        <dbReference type="PROSITE-ProRule" id="PRU01282"/>
    </source>
</evidence>
<evidence type="ECO:0000256" key="4">
    <source>
        <dbReference type="RuleBase" id="RU362029"/>
    </source>
</evidence>
<dbReference type="PANTHER" id="PTHR30041">
    <property type="entry name" value="ARSENATE REDUCTASE"/>
    <property type="match status" value="1"/>
</dbReference>